<dbReference type="GO" id="GO:0046872">
    <property type="term" value="F:metal ion binding"/>
    <property type="evidence" value="ECO:0007669"/>
    <property type="project" value="UniProtKB-KW"/>
</dbReference>
<dbReference type="EMBL" id="CAIIXF020000003">
    <property type="protein sequence ID" value="CAH1779884.1"/>
    <property type="molecule type" value="Genomic_DNA"/>
</dbReference>
<comment type="caution">
    <text evidence="9">The sequence shown here is derived from an EMBL/GenBank/DDBJ whole genome shotgun (WGS) entry which is preliminary data.</text>
</comment>
<dbReference type="Pfam" id="PF03281">
    <property type="entry name" value="Mab-21"/>
    <property type="match status" value="1"/>
</dbReference>
<dbReference type="SMART" id="SM01265">
    <property type="entry name" value="Mab-21"/>
    <property type="match status" value="1"/>
</dbReference>
<dbReference type="Pfam" id="PF20266">
    <property type="entry name" value="Mab-21_C"/>
    <property type="match status" value="1"/>
</dbReference>
<dbReference type="GO" id="GO:0016779">
    <property type="term" value="F:nucleotidyltransferase activity"/>
    <property type="evidence" value="ECO:0007669"/>
    <property type="project" value="UniProtKB-KW"/>
</dbReference>
<dbReference type="InterPro" id="IPR046906">
    <property type="entry name" value="Mab-21_HhH/H2TH-like"/>
</dbReference>
<reference evidence="9" key="1">
    <citation type="submission" date="2022-03" db="EMBL/GenBank/DDBJ databases">
        <authorList>
            <person name="Martin C."/>
        </authorList>
    </citation>
    <scope>NUCLEOTIDE SEQUENCE</scope>
</reference>
<comment type="cofactor">
    <cofactor evidence="1">
        <name>Mg(2+)</name>
        <dbReference type="ChEBI" id="CHEBI:18420"/>
    </cofactor>
</comment>
<keyword evidence="8" id="KW-0460">Magnesium</keyword>
<dbReference type="OrthoDB" id="6054650at2759"/>
<dbReference type="PANTHER" id="PTHR10656">
    <property type="entry name" value="CELL FATE DETERMINING PROTEIN MAB21-RELATED"/>
    <property type="match status" value="1"/>
</dbReference>
<name>A0A8J1UPD6_OWEFU</name>
<keyword evidence="10" id="KW-1185">Reference proteome</keyword>
<evidence type="ECO:0000256" key="6">
    <source>
        <dbReference type="ARBA" id="ARBA00022741"/>
    </source>
</evidence>
<evidence type="ECO:0000256" key="5">
    <source>
        <dbReference type="ARBA" id="ARBA00022723"/>
    </source>
</evidence>
<evidence type="ECO:0000256" key="3">
    <source>
        <dbReference type="ARBA" id="ARBA00022679"/>
    </source>
</evidence>
<dbReference type="InterPro" id="IPR024810">
    <property type="entry name" value="MAB21L/cGLR"/>
</dbReference>
<evidence type="ECO:0000313" key="10">
    <source>
        <dbReference type="Proteomes" id="UP000749559"/>
    </source>
</evidence>
<evidence type="ECO:0000256" key="7">
    <source>
        <dbReference type="ARBA" id="ARBA00022840"/>
    </source>
</evidence>
<keyword evidence="3" id="KW-0808">Transferase</keyword>
<keyword evidence="7" id="KW-0067">ATP-binding</keyword>
<evidence type="ECO:0000256" key="8">
    <source>
        <dbReference type="ARBA" id="ARBA00022842"/>
    </source>
</evidence>
<keyword evidence="4" id="KW-0548">Nucleotidyltransferase</keyword>
<sequence>MASSLPTQQELRLLKDKLNLFYDQRVIIPRDEMKRNKEIVENVKKNIKEYLSKKKNVEILQLENIGSVYEGLKVGSADEFDLLMLLKGHVDWEVIDKDDRGFCTIRTCRPLDNAIVLPRPQAPRQIQQPPQFGPVFVHTEYVVSTRPMGAPPPQWNLSKPEPATVNEAQAGMRALEQPKPYQKCMVSDARGNEDLSPQKVRSVFQSYFQQWIDSLPGGGSLRYQMETGGPATTVNVFEGNKKLMGIDFTPAYDIGEDLVIAKPHPDLKNQGELGTAAALQREKFWMQSNCREEREIMRQIDDDDNGCRKKVVKILKVIKLNNTQLRCLSSYFFKAILLHMPTRGARWGHDAIAERFIEMIQLLERSLREKKLLNYFNPNINHFAEKDPATLENLQGYLHRIIQKKAYIDLLK</sequence>
<accession>A0A8J1UPD6</accession>
<evidence type="ECO:0000256" key="4">
    <source>
        <dbReference type="ARBA" id="ARBA00022695"/>
    </source>
</evidence>
<evidence type="ECO:0000256" key="2">
    <source>
        <dbReference type="ARBA" id="ARBA00008307"/>
    </source>
</evidence>
<dbReference type="GO" id="GO:0005524">
    <property type="term" value="F:ATP binding"/>
    <property type="evidence" value="ECO:0007669"/>
    <property type="project" value="UniProtKB-KW"/>
</dbReference>
<dbReference type="Gene3D" id="1.10.1410.40">
    <property type="match status" value="1"/>
</dbReference>
<proteinExistence type="inferred from homology"/>
<comment type="similarity">
    <text evidence="2">Belongs to the mab-21 family.</text>
</comment>
<gene>
    <name evidence="9" type="ORF">OFUS_LOCUS6645</name>
</gene>
<keyword evidence="6" id="KW-0547">Nucleotide-binding</keyword>
<keyword evidence="5" id="KW-0479">Metal-binding</keyword>
<dbReference type="PANTHER" id="PTHR10656:SF42">
    <property type="entry name" value="CYCLIC GMP-AMP SYNTHASE-LIKE PROTEIN-RELATED"/>
    <property type="match status" value="1"/>
</dbReference>
<evidence type="ECO:0000313" key="9">
    <source>
        <dbReference type="EMBL" id="CAH1779884.1"/>
    </source>
</evidence>
<protein>
    <submittedName>
        <fullName evidence="9">Uncharacterized protein</fullName>
    </submittedName>
</protein>
<organism evidence="9 10">
    <name type="scientific">Owenia fusiformis</name>
    <name type="common">Polychaete worm</name>
    <dbReference type="NCBI Taxonomy" id="6347"/>
    <lineage>
        <taxon>Eukaryota</taxon>
        <taxon>Metazoa</taxon>
        <taxon>Spiralia</taxon>
        <taxon>Lophotrochozoa</taxon>
        <taxon>Annelida</taxon>
        <taxon>Polychaeta</taxon>
        <taxon>Sedentaria</taxon>
        <taxon>Canalipalpata</taxon>
        <taxon>Sabellida</taxon>
        <taxon>Oweniida</taxon>
        <taxon>Oweniidae</taxon>
        <taxon>Owenia</taxon>
    </lineage>
</organism>
<evidence type="ECO:0000256" key="1">
    <source>
        <dbReference type="ARBA" id="ARBA00001946"/>
    </source>
</evidence>
<dbReference type="Proteomes" id="UP000749559">
    <property type="component" value="Unassembled WGS sequence"/>
</dbReference>
<dbReference type="AlphaFoldDB" id="A0A8J1UPD6"/>
<dbReference type="InterPro" id="IPR046903">
    <property type="entry name" value="Mab-21-like_nuc_Trfase"/>
</dbReference>
<dbReference type="Gene3D" id="3.30.460.90">
    <property type="match status" value="1"/>
</dbReference>